<dbReference type="EMBL" id="BAAATE010000018">
    <property type="protein sequence ID" value="GAA2676993.1"/>
    <property type="molecule type" value="Genomic_DNA"/>
</dbReference>
<dbReference type="RefSeq" id="WP_346150819.1">
    <property type="nucleotide sequence ID" value="NZ_BAAATE010000018.1"/>
</dbReference>
<protein>
    <recommendedName>
        <fullName evidence="5">DUF4203 domain-containing protein</fullName>
    </recommendedName>
</protein>
<keyword evidence="2" id="KW-1133">Transmembrane helix</keyword>
<accession>A0ABP6EYT2</accession>
<keyword evidence="2" id="KW-0472">Membrane</keyword>
<feature type="transmembrane region" description="Helical" evidence="2">
    <location>
        <begin position="67"/>
        <end position="90"/>
    </location>
</feature>
<dbReference type="Proteomes" id="UP001501666">
    <property type="component" value="Unassembled WGS sequence"/>
</dbReference>
<proteinExistence type="predicted"/>
<evidence type="ECO:0000256" key="1">
    <source>
        <dbReference type="SAM" id="MobiDB-lite"/>
    </source>
</evidence>
<feature type="transmembrane region" description="Helical" evidence="2">
    <location>
        <begin position="12"/>
        <end position="32"/>
    </location>
</feature>
<organism evidence="3 4">
    <name type="scientific">Nonomuraea recticatena</name>
    <dbReference type="NCBI Taxonomy" id="46178"/>
    <lineage>
        <taxon>Bacteria</taxon>
        <taxon>Bacillati</taxon>
        <taxon>Actinomycetota</taxon>
        <taxon>Actinomycetes</taxon>
        <taxon>Streptosporangiales</taxon>
        <taxon>Streptosporangiaceae</taxon>
        <taxon>Nonomuraea</taxon>
    </lineage>
</organism>
<evidence type="ECO:0000313" key="4">
    <source>
        <dbReference type="Proteomes" id="UP001501666"/>
    </source>
</evidence>
<feature type="transmembrane region" description="Helical" evidence="2">
    <location>
        <begin position="38"/>
        <end position="55"/>
    </location>
</feature>
<gene>
    <name evidence="3" type="ORF">GCM10010412_059400</name>
</gene>
<keyword evidence="4" id="KW-1185">Reference proteome</keyword>
<evidence type="ECO:0000313" key="3">
    <source>
        <dbReference type="EMBL" id="GAA2676993.1"/>
    </source>
</evidence>
<reference evidence="4" key="1">
    <citation type="journal article" date="2019" name="Int. J. Syst. Evol. Microbiol.">
        <title>The Global Catalogue of Microorganisms (GCM) 10K type strain sequencing project: providing services to taxonomists for standard genome sequencing and annotation.</title>
        <authorList>
            <consortium name="The Broad Institute Genomics Platform"/>
            <consortium name="The Broad Institute Genome Sequencing Center for Infectious Disease"/>
            <person name="Wu L."/>
            <person name="Ma J."/>
        </authorList>
    </citation>
    <scope>NUCLEOTIDE SEQUENCE [LARGE SCALE GENOMIC DNA]</scope>
    <source>
        <strain evidence="4">JCM 6835</strain>
    </source>
</reference>
<name>A0ABP6EYT2_9ACTN</name>
<comment type="caution">
    <text evidence="3">The sequence shown here is derived from an EMBL/GenBank/DDBJ whole genome shotgun (WGS) entry which is preliminary data.</text>
</comment>
<sequence>MTQQKSGLVPGILMGLAAMLVGAAVYGAVIGITEYELGLAAILIGVLVGLGMMAVRPSSPVLPPLAALFALVGTALGTAVGGTVLAVKYAKAEGSEVGYLDAFSTVTGMMPDLLGEDPKTLLFWAISAFAGYSFVSKRVKAARQAQPEPVEPVPAPQHQPEGSLFTPKNPQA</sequence>
<evidence type="ECO:0000256" key="2">
    <source>
        <dbReference type="SAM" id="Phobius"/>
    </source>
</evidence>
<keyword evidence="2" id="KW-0812">Transmembrane</keyword>
<feature type="region of interest" description="Disordered" evidence="1">
    <location>
        <begin position="145"/>
        <end position="172"/>
    </location>
</feature>
<evidence type="ECO:0008006" key="5">
    <source>
        <dbReference type="Google" id="ProtNLM"/>
    </source>
</evidence>